<organism evidence="2">
    <name type="scientific">Tanacetum cinerariifolium</name>
    <name type="common">Dalmatian daisy</name>
    <name type="synonym">Chrysanthemum cinerariifolium</name>
    <dbReference type="NCBI Taxonomy" id="118510"/>
    <lineage>
        <taxon>Eukaryota</taxon>
        <taxon>Viridiplantae</taxon>
        <taxon>Streptophyta</taxon>
        <taxon>Embryophyta</taxon>
        <taxon>Tracheophyta</taxon>
        <taxon>Spermatophyta</taxon>
        <taxon>Magnoliopsida</taxon>
        <taxon>eudicotyledons</taxon>
        <taxon>Gunneridae</taxon>
        <taxon>Pentapetalae</taxon>
        <taxon>asterids</taxon>
        <taxon>campanulids</taxon>
        <taxon>Asterales</taxon>
        <taxon>Asteraceae</taxon>
        <taxon>Asteroideae</taxon>
        <taxon>Anthemideae</taxon>
        <taxon>Anthemidinae</taxon>
        <taxon>Tanacetum</taxon>
    </lineage>
</organism>
<dbReference type="EMBL" id="BKCJ010057069">
    <property type="protein sequence ID" value="GEW40639.1"/>
    <property type="molecule type" value="Genomic_DNA"/>
</dbReference>
<sequence length="121" mass="13806">MRDVDEDFDEKNDEIDYKKQMISEKGWSLLNNFLRKGVWQYVKLLESNDMVQRLHVVVAKDGRGQFKIIISALAAYPKAANATNSDSIVDPVMHVCFLEAHEMTPPPSRNTHPLVEDESST</sequence>
<name>A0A699GUI1_TANCI</name>
<accession>A0A699GUI1</accession>
<evidence type="ECO:0000313" key="2">
    <source>
        <dbReference type="EMBL" id="GEW40639.1"/>
    </source>
</evidence>
<comment type="caution">
    <text evidence="2">The sequence shown here is derived from an EMBL/GenBank/DDBJ whole genome shotgun (WGS) entry which is preliminary data.</text>
</comment>
<gene>
    <name evidence="2" type="ORF">Tci_212615</name>
</gene>
<proteinExistence type="predicted"/>
<feature type="region of interest" description="Disordered" evidence="1">
    <location>
        <begin position="102"/>
        <end position="121"/>
    </location>
</feature>
<reference evidence="2" key="1">
    <citation type="journal article" date="2019" name="Sci. Rep.">
        <title>Draft genome of Tanacetum cinerariifolium, the natural source of mosquito coil.</title>
        <authorList>
            <person name="Yamashiro T."/>
            <person name="Shiraishi A."/>
            <person name="Satake H."/>
            <person name="Nakayama K."/>
        </authorList>
    </citation>
    <scope>NUCLEOTIDE SEQUENCE</scope>
</reference>
<evidence type="ECO:0000256" key="1">
    <source>
        <dbReference type="SAM" id="MobiDB-lite"/>
    </source>
</evidence>
<dbReference type="AlphaFoldDB" id="A0A699GUI1"/>
<protein>
    <submittedName>
        <fullName evidence="2">Protein sieve element occlusion B-like</fullName>
    </submittedName>
</protein>